<reference evidence="8" key="1">
    <citation type="submission" date="2020-11" db="EMBL/GenBank/DDBJ databases">
        <title>Nocardia NEAU-351.nov., a novel actinomycete isolated from the cow dung.</title>
        <authorList>
            <person name="Zhang X."/>
        </authorList>
    </citation>
    <scope>NUCLEOTIDE SEQUENCE</scope>
    <source>
        <strain evidence="8">NEAU-351</strain>
    </source>
</reference>
<comment type="similarity">
    <text evidence="2 6">Belongs to the zinc-containing alcohol dehydrogenase family.</text>
</comment>
<evidence type="ECO:0000256" key="1">
    <source>
        <dbReference type="ARBA" id="ARBA00001947"/>
    </source>
</evidence>
<accession>A0A931IDR1</accession>
<evidence type="ECO:0000256" key="3">
    <source>
        <dbReference type="ARBA" id="ARBA00022723"/>
    </source>
</evidence>
<gene>
    <name evidence="8" type="ORF">IT779_16890</name>
</gene>
<dbReference type="RefSeq" id="WP_196150267.1">
    <property type="nucleotide sequence ID" value="NZ_JADMLG010000006.1"/>
</dbReference>
<dbReference type="InterPro" id="IPR036291">
    <property type="entry name" value="NAD(P)-bd_dom_sf"/>
</dbReference>
<proteinExistence type="inferred from homology"/>
<dbReference type="PANTHER" id="PTHR43350">
    <property type="entry name" value="NAD-DEPENDENT ALCOHOL DEHYDROGENASE"/>
    <property type="match status" value="1"/>
</dbReference>
<keyword evidence="5" id="KW-0560">Oxidoreductase</keyword>
<dbReference type="Gene3D" id="3.40.50.720">
    <property type="entry name" value="NAD(P)-binding Rossmann-like Domain"/>
    <property type="match status" value="1"/>
</dbReference>
<protein>
    <submittedName>
        <fullName evidence="8">NAD(P)-dependent alcohol dehydrogenase</fullName>
    </submittedName>
</protein>
<dbReference type="InterPro" id="IPR002328">
    <property type="entry name" value="ADH_Zn_CS"/>
</dbReference>
<dbReference type="Pfam" id="PF00107">
    <property type="entry name" value="ADH_zinc_N"/>
    <property type="match status" value="1"/>
</dbReference>
<dbReference type="SMART" id="SM00829">
    <property type="entry name" value="PKS_ER"/>
    <property type="match status" value="1"/>
</dbReference>
<dbReference type="GO" id="GO:0008270">
    <property type="term" value="F:zinc ion binding"/>
    <property type="evidence" value="ECO:0007669"/>
    <property type="project" value="InterPro"/>
</dbReference>
<evidence type="ECO:0000256" key="2">
    <source>
        <dbReference type="ARBA" id="ARBA00008072"/>
    </source>
</evidence>
<evidence type="ECO:0000256" key="5">
    <source>
        <dbReference type="ARBA" id="ARBA00023002"/>
    </source>
</evidence>
<name>A0A931IDR1_9NOCA</name>
<comment type="cofactor">
    <cofactor evidence="1 6">
        <name>Zn(2+)</name>
        <dbReference type="ChEBI" id="CHEBI:29105"/>
    </cofactor>
</comment>
<evidence type="ECO:0000256" key="6">
    <source>
        <dbReference type="RuleBase" id="RU361277"/>
    </source>
</evidence>
<sequence length="360" mass="36514">MQITAAVSRGAETPLTVETLTLRAPHADEVLVRVVASGICHTDATTRAAFPPGLPIVLGHEGAGVVEAVGEQVTDVAVGDHVLLTYQSCGLCAECSNALPGYCADWAMLNAGKFGPDSPLRADAEPVTGSFFGQSSFASHVLATRRNLVVVDPEVDLVEVAAFGCAVQTGAGAVTEVLAPDASSVLAVFGVGGVGMSAVMAARAVGVGTVVAVDLSPARLELAATLGADVVIEGAEDVAARIRAIGKGGATHALDTTGAAPVIATAINALSARGVLALVGLGASPLPIEVSALIGRGKTLRGSIEGDVDPHTFLPRLVDWYREGKLPMRHLVRAYPVARINEAMADAASGAVVKPVITFP</sequence>
<keyword evidence="9" id="KW-1185">Reference proteome</keyword>
<dbReference type="Proteomes" id="UP000655751">
    <property type="component" value="Unassembled WGS sequence"/>
</dbReference>
<evidence type="ECO:0000313" key="8">
    <source>
        <dbReference type="EMBL" id="MBH0777955.1"/>
    </source>
</evidence>
<comment type="caution">
    <text evidence="8">The sequence shown here is derived from an EMBL/GenBank/DDBJ whole genome shotgun (WGS) entry which is preliminary data.</text>
</comment>
<feature type="domain" description="Enoyl reductase (ER)" evidence="7">
    <location>
        <begin position="10"/>
        <end position="357"/>
    </location>
</feature>
<dbReference type="Pfam" id="PF08240">
    <property type="entry name" value="ADH_N"/>
    <property type="match status" value="1"/>
</dbReference>
<organism evidence="8 9">
    <name type="scientific">Nocardia bovistercoris</name>
    <dbReference type="NCBI Taxonomy" id="2785916"/>
    <lineage>
        <taxon>Bacteria</taxon>
        <taxon>Bacillati</taxon>
        <taxon>Actinomycetota</taxon>
        <taxon>Actinomycetes</taxon>
        <taxon>Mycobacteriales</taxon>
        <taxon>Nocardiaceae</taxon>
        <taxon>Nocardia</taxon>
    </lineage>
</organism>
<dbReference type="InterPro" id="IPR013154">
    <property type="entry name" value="ADH-like_N"/>
</dbReference>
<dbReference type="GO" id="GO:0016491">
    <property type="term" value="F:oxidoreductase activity"/>
    <property type="evidence" value="ECO:0007669"/>
    <property type="project" value="UniProtKB-KW"/>
</dbReference>
<keyword evidence="3 6" id="KW-0479">Metal-binding</keyword>
<dbReference type="AlphaFoldDB" id="A0A931IDR1"/>
<evidence type="ECO:0000313" key="9">
    <source>
        <dbReference type="Proteomes" id="UP000655751"/>
    </source>
</evidence>
<dbReference type="CDD" id="cd08278">
    <property type="entry name" value="benzyl_alcohol_DH"/>
    <property type="match status" value="1"/>
</dbReference>
<dbReference type="Gene3D" id="3.90.180.10">
    <property type="entry name" value="Medium-chain alcohol dehydrogenases, catalytic domain"/>
    <property type="match status" value="1"/>
</dbReference>
<dbReference type="InterPro" id="IPR011032">
    <property type="entry name" value="GroES-like_sf"/>
</dbReference>
<dbReference type="InterPro" id="IPR013149">
    <property type="entry name" value="ADH-like_C"/>
</dbReference>
<dbReference type="InterPro" id="IPR020843">
    <property type="entry name" value="ER"/>
</dbReference>
<dbReference type="EMBL" id="JADMLG010000006">
    <property type="protein sequence ID" value="MBH0777955.1"/>
    <property type="molecule type" value="Genomic_DNA"/>
</dbReference>
<keyword evidence="4 6" id="KW-0862">Zinc</keyword>
<evidence type="ECO:0000259" key="7">
    <source>
        <dbReference type="SMART" id="SM00829"/>
    </source>
</evidence>
<dbReference type="SUPFAM" id="SSF51735">
    <property type="entry name" value="NAD(P)-binding Rossmann-fold domains"/>
    <property type="match status" value="1"/>
</dbReference>
<dbReference type="PROSITE" id="PS00059">
    <property type="entry name" value="ADH_ZINC"/>
    <property type="match status" value="1"/>
</dbReference>
<dbReference type="PANTHER" id="PTHR43350:SF2">
    <property type="entry name" value="GROES-LIKE ZINC-BINDING ALCOHOL DEHYDROGENASE FAMILY PROTEIN"/>
    <property type="match status" value="1"/>
</dbReference>
<evidence type="ECO:0000256" key="4">
    <source>
        <dbReference type="ARBA" id="ARBA00022833"/>
    </source>
</evidence>
<dbReference type="SUPFAM" id="SSF50129">
    <property type="entry name" value="GroES-like"/>
    <property type="match status" value="1"/>
</dbReference>